<keyword evidence="3" id="KW-1185">Reference proteome</keyword>
<comment type="caution">
    <text evidence="2">The sequence shown here is derived from an EMBL/GenBank/DDBJ whole genome shotgun (WGS) entry which is preliminary data.</text>
</comment>
<evidence type="ECO:0000313" key="2">
    <source>
        <dbReference type="EMBL" id="EMA56655.1"/>
    </source>
</evidence>
<reference evidence="2 3" key="1">
    <citation type="journal article" date="2014" name="PLoS Genet.">
        <title>Phylogenetically driven sequencing of extremely halophilic archaea reveals strategies for static and dynamic osmo-response.</title>
        <authorList>
            <person name="Becker E.A."/>
            <person name="Seitzer P.M."/>
            <person name="Tritt A."/>
            <person name="Larsen D."/>
            <person name="Krusor M."/>
            <person name="Yao A.I."/>
            <person name="Wu D."/>
            <person name="Madern D."/>
            <person name="Eisen J.A."/>
            <person name="Darling A.E."/>
            <person name="Facciotti M.T."/>
        </authorList>
    </citation>
    <scope>NUCLEOTIDE SEQUENCE [LARGE SCALE GENOMIC DNA]</scope>
    <source>
        <strain evidence="2 3">JCM 13552</strain>
    </source>
</reference>
<gene>
    <name evidence="2" type="ORF">C451_01120</name>
</gene>
<proteinExistence type="predicted"/>
<evidence type="ECO:0000313" key="3">
    <source>
        <dbReference type="Proteomes" id="UP000011680"/>
    </source>
</evidence>
<sequence length="93" mass="9644">MFPKFEQTSISRSRKAIVPSLSAFIVYSFSLLIVALPGLLGGVPYIADVVAGTLGISATLVTLGGLVLTAVFGIAVGWIATRSAGETIDGYRL</sequence>
<accession>M0NIZ7</accession>
<dbReference type="EMBL" id="AOMF01000025">
    <property type="protein sequence ID" value="EMA56655.1"/>
    <property type="molecule type" value="Genomic_DNA"/>
</dbReference>
<feature type="transmembrane region" description="Helical" evidence="1">
    <location>
        <begin position="53"/>
        <end position="80"/>
    </location>
</feature>
<keyword evidence="1" id="KW-0812">Transmembrane</keyword>
<protein>
    <submittedName>
        <fullName evidence="2">Uncharacterized protein</fullName>
    </submittedName>
</protein>
<feature type="transmembrane region" description="Helical" evidence="1">
    <location>
        <begin position="21"/>
        <end position="47"/>
    </location>
</feature>
<evidence type="ECO:0000256" key="1">
    <source>
        <dbReference type="SAM" id="Phobius"/>
    </source>
</evidence>
<organism evidence="2 3">
    <name type="scientific">Halococcus thailandensis JCM 13552</name>
    <dbReference type="NCBI Taxonomy" id="1227457"/>
    <lineage>
        <taxon>Archaea</taxon>
        <taxon>Methanobacteriati</taxon>
        <taxon>Methanobacteriota</taxon>
        <taxon>Stenosarchaea group</taxon>
        <taxon>Halobacteria</taxon>
        <taxon>Halobacteriales</taxon>
        <taxon>Halococcaceae</taxon>
        <taxon>Halococcus</taxon>
    </lineage>
</organism>
<dbReference type="AlphaFoldDB" id="M0NIZ7"/>
<keyword evidence="1" id="KW-1133">Transmembrane helix</keyword>
<name>M0NIZ7_9EURY</name>
<dbReference type="eggNOG" id="arCOG06311">
    <property type="taxonomic scope" value="Archaea"/>
</dbReference>
<dbReference type="Proteomes" id="UP000011680">
    <property type="component" value="Unassembled WGS sequence"/>
</dbReference>
<keyword evidence="1" id="KW-0472">Membrane</keyword>